<accession>D4U006</accession>
<sequence>MGYDLAINTAQLQSHATEVDACATTIESAQNIAAGTQNQVSQNAFGLMFAPYAIVAHFGIKNLSAMMKDISEAEHRLAACLRQTAAEMATVEDGRVKDTKEILDDLQEPVTGTGTGPGGGGGGGGGFGGGG</sequence>
<dbReference type="Proteomes" id="UP000003150">
    <property type="component" value="Unassembled WGS sequence"/>
</dbReference>
<dbReference type="EMBL" id="ACYT02000052">
    <property type="protein sequence ID" value="EFF79539.1"/>
    <property type="molecule type" value="Genomic_DNA"/>
</dbReference>
<feature type="region of interest" description="Disordered" evidence="1">
    <location>
        <begin position="107"/>
        <end position="131"/>
    </location>
</feature>
<organism evidence="2 3">
    <name type="scientific">Schaalia odontolytica F0309</name>
    <dbReference type="NCBI Taxonomy" id="649742"/>
    <lineage>
        <taxon>Bacteria</taxon>
        <taxon>Bacillati</taxon>
        <taxon>Actinomycetota</taxon>
        <taxon>Actinomycetes</taxon>
        <taxon>Actinomycetales</taxon>
        <taxon>Actinomycetaceae</taxon>
        <taxon>Schaalia</taxon>
    </lineage>
</organism>
<feature type="non-terminal residue" evidence="2">
    <location>
        <position position="131"/>
    </location>
</feature>
<protein>
    <submittedName>
        <fullName evidence="2">Uncharacterized protein</fullName>
    </submittedName>
</protein>
<reference evidence="2 3" key="1">
    <citation type="submission" date="2009-10" db="EMBL/GenBank/DDBJ databases">
        <authorList>
            <person name="Weinstock G."/>
            <person name="Sodergren E."/>
            <person name="Clifton S."/>
            <person name="Fulton L."/>
            <person name="Fulton B."/>
            <person name="Courtney L."/>
            <person name="Fronick C."/>
            <person name="Harrison M."/>
            <person name="Strong C."/>
            <person name="Farmer C."/>
            <person name="Delahaunty K."/>
            <person name="Markovic C."/>
            <person name="Hall O."/>
            <person name="Minx P."/>
            <person name="Tomlinson C."/>
            <person name="Mitreva M."/>
            <person name="Nelson J."/>
            <person name="Hou S."/>
            <person name="Wollam A."/>
            <person name="Pepin K.H."/>
            <person name="Johnson M."/>
            <person name="Bhonagiri V."/>
            <person name="Nash W.E."/>
            <person name="Warren W."/>
            <person name="Chinwalla A."/>
            <person name="Mardis E.R."/>
            <person name="Wilson R.K."/>
        </authorList>
    </citation>
    <scope>NUCLEOTIDE SEQUENCE [LARGE SCALE GENOMIC DNA]</scope>
    <source>
        <strain evidence="2 3">F0309</strain>
    </source>
</reference>
<proteinExistence type="predicted"/>
<gene>
    <name evidence="2" type="ORF">HMPREF0970_01542</name>
</gene>
<name>D4U006_9ACTO</name>
<evidence type="ECO:0000313" key="3">
    <source>
        <dbReference type="Proteomes" id="UP000003150"/>
    </source>
</evidence>
<dbReference type="AlphaFoldDB" id="D4U006"/>
<dbReference type="RefSeq" id="WP_004565534.1">
    <property type="nucleotide sequence ID" value="NZ_GG753640.1"/>
</dbReference>
<feature type="compositionally biased region" description="Gly residues" evidence="1">
    <location>
        <begin position="113"/>
        <end position="131"/>
    </location>
</feature>
<evidence type="ECO:0000313" key="2">
    <source>
        <dbReference type="EMBL" id="EFF79539.1"/>
    </source>
</evidence>
<dbReference type="HOGENOM" id="CLU_1931871_0_0_11"/>
<comment type="caution">
    <text evidence="2">The sequence shown here is derived from an EMBL/GenBank/DDBJ whole genome shotgun (WGS) entry which is preliminary data.</text>
</comment>
<dbReference type="InterPro" id="IPR022536">
    <property type="entry name" value="EspC"/>
</dbReference>
<dbReference type="GO" id="GO:0009306">
    <property type="term" value="P:protein secretion"/>
    <property type="evidence" value="ECO:0007669"/>
    <property type="project" value="InterPro"/>
</dbReference>
<evidence type="ECO:0000256" key="1">
    <source>
        <dbReference type="SAM" id="MobiDB-lite"/>
    </source>
</evidence>
<dbReference type="Pfam" id="PF10824">
    <property type="entry name" value="T7SS_ESX_EspC"/>
    <property type="match status" value="1"/>
</dbReference>